<keyword evidence="5 13" id="KW-0349">Heme</keyword>
<reference evidence="15" key="1">
    <citation type="submission" date="2022-01" db="EMBL/GenBank/DDBJ databases">
        <title>Comparative genomics reveals a dynamic genome evolution in the ectomycorrhizal milk-cap (Lactarius) mushrooms.</title>
        <authorList>
            <consortium name="DOE Joint Genome Institute"/>
            <person name="Lebreton A."/>
            <person name="Tang N."/>
            <person name="Kuo A."/>
            <person name="LaButti K."/>
            <person name="Drula E."/>
            <person name="Barry K."/>
            <person name="Clum A."/>
            <person name="Lipzen A."/>
            <person name="Mousain D."/>
            <person name="Ng V."/>
            <person name="Wang R."/>
            <person name="Wang X."/>
            <person name="Dai Y."/>
            <person name="Henrissat B."/>
            <person name="Grigoriev I.V."/>
            <person name="Guerin-Laguette A."/>
            <person name="Yu F."/>
            <person name="Martin F.M."/>
        </authorList>
    </citation>
    <scope>NUCLEOTIDE SEQUENCE</scope>
    <source>
        <strain evidence="15">QP</strain>
    </source>
</reference>
<dbReference type="GO" id="GO:0004497">
    <property type="term" value="F:monooxygenase activity"/>
    <property type="evidence" value="ECO:0007669"/>
    <property type="project" value="UniProtKB-KW"/>
</dbReference>
<evidence type="ECO:0000256" key="1">
    <source>
        <dbReference type="ARBA" id="ARBA00001971"/>
    </source>
</evidence>
<evidence type="ECO:0000256" key="3">
    <source>
        <dbReference type="ARBA" id="ARBA00005179"/>
    </source>
</evidence>
<gene>
    <name evidence="15" type="ORF">EDB92DRAFT_1175601</name>
</gene>
<organism evidence="15 16">
    <name type="scientific">Lactarius akahatsu</name>
    <dbReference type="NCBI Taxonomy" id="416441"/>
    <lineage>
        <taxon>Eukaryota</taxon>
        <taxon>Fungi</taxon>
        <taxon>Dikarya</taxon>
        <taxon>Basidiomycota</taxon>
        <taxon>Agaricomycotina</taxon>
        <taxon>Agaricomycetes</taxon>
        <taxon>Russulales</taxon>
        <taxon>Russulaceae</taxon>
        <taxon>Lactarius</taxon>
    </lineage>
</organism>
<keyword evidence="12" id="KW-0472">Membrane</keyword>
<protein>
    <submittedName>
        <fullName evidence="15">Cytochrome P450</fullName>
    </submittedName>
</protein>
<dbReference type="AlphaFoldDB" id="A0AAD4LQ39"/>
<dbReference type="Pfam" id="PF00067">
    <property type="entry name" value="p450"/>
    <property type="match status" value="1"/>
</dbReference>
<evidence type="ECO:0000256" key="2">
    <source>
        <dbReference type="ARBA" id="ARBA00004370"/>
    </source>
</evidence>
<comment type="subcellular location">
    <subcellularLocation>
        <location evidence="2">Membrane</location>
    </subcellularLocation>
</comment>
<evidence type="ECO:0000256" key="10">
    <source>
        <dbReference type="ARBA" id="ARBA00023004"/>
    </source>
</evidence>
<dbReference type="EMBL" id="JAKELL010000005">
    <property type="protein sequence ID" value="KAH8998482.1"/>
    <property type="molecule type" value="Genomic_DNA"/>
</dbReference>
<dbReference type="InterPro" id="IPR001128">
    <property type="entry name" value="Cyt_P450"/>
</dbReference>
<evidence type="ECO:0000256" key="6">
    <source>
        <dbReference type="ARBA" id="ARBA00022692"/>
    </source>
</evidence>
<keyword evidence="16" id="KW-1185">Reference proteome</keyword>
<dbReference type="PROSITE" id="PS00086">
    <property type="entry name" value="CYTOCHROME_P450"/>
    <property type="match status" value="1"/>
</dbReference>
<evidence type="ECO:0000256" key="14">
    <source>
        <dbReference type="RuleBase" id="RU000461"/>
    </source>
</evidence>
<evidence type="ECO:0000313" key="15">
    <source>
        <dbReference type="EMBL" id="KAH8998482.1"/>
    </source>
</evidence>
<evidence type="ECO:0000256" key="7">
    <source>
        <dbReference type="ARBA" id="ARBA00022723"/>
    </source>
</evidence>
<keyword evidence="6" id="KW-0812">Transmembrane</keyword>
<dbReference type="GO" id="GO:0016705">
    <property type="term" value="F:oxidoreductase activity, acting on paired donors, with incorporation or reduction of molecular oxygen"/>
    <property type="evidence" value="ECO:0007669"/>
    <property type="project" value="InterPro"/>
</dbReference>
<proteinExistence type="inferred from homology"/>
<dbReference type="Gene3D" id="1.10.630.10">
    <property type="entry name" value="Cytochrome P450"/>
    <property type="match status" value="1"/>
</dbReference>
<sequence length="541" mass="61000">MSLSFSSSLLGIRLVLQLGHSMKENKILSLGLLLGPALLYLAHYVTSPYRKLPPGPRGYPIIGNILELRSQQWLKFTEWRKQYGDVIYLNAAGQPVVVLNSQKAAADLLDRRAGIYSDRPVNVVASNILTGGLLLVFTRYGDIWRRMRKAAHEGLNKGVVKDFHTIQTKEALILASDGLKEPTEWFKHLHRASASMILSIVYDQPTIKPGEDYDVKPINDFVQRLTLAAYPGAHFVEFFPWMQYIPSRFAAWKRNAEYWYRQDSAMFEGLFNSVHVNSVNGDDRPSLCATLIRDAGRHNLSNRENSWLAATMYSAGAETTAVVMAWWMLAMLVYPETQARAQAELDAVVGRERLPTFADYPHLPYIRAMVKEALRWRPVDPVGLPHRSTEDDWYEGMFIPKGTICIANVWHLNRDPDIYGEDAGDFNPARHLDSKGEIAPGPPDTKEESHVTFGFGRRLCVGRHVANNSLFIDIAILLWALKFERKKDASGKLLPLNVDGFVEDGLVVRPVPYECDTTPRFPEAPSLLANEVELHGDGMWA</sequence>
<name>A0AAD4LQ39_9AGAM</name>
<evidence type="ECO:0000256" key="9">
    <source>
        <dbReference type="ARBA" id="ARBA00023002"/>
    </source>
</evidence>
<dbReference type="InterPro" id="IPR002401">
    <property type="entry name" value="Cyt_P450_E_grp-I"/>
</dbReference>
<feature type="binding site" description="axial binding residue" evidence="13">
    <location>
        <position position="460"/>
    </location>
    <ligand>
        <name>heme</name>
        <dbReference type="ChEBI" id="CHEBI:30413"/>
    </ligand>
    <ligandPart>
        <name>Fe</name>
        <dbReference type="ChEBI" id="CHEBI:18248"/>
    </ligandPart>
</feature>
<dbReference type="PRINTS" id="PR00463">
    <property type="entry name" value="EP450I"/>
</dbReference>
<dbReference type="InterPro" id="IPR050364">
    <property type="entry name" value="Cytochrome_P450_fung"/>
</dbReference>
<dbReference type="PRINTS" id="PR00385">
    <property type="entry name" value="P450"/>
</dbReference>
<comment type="cofactor">
    <cofactor evidence="1 13">
        <name>heme</name>
        <dbReference type="ChEBI" id="CHEBI:30413"/>
    </cofactor>
</comment>
<keyword evidence="8" id="KW-1133">Transmembrane helix</keyword>
<keyword evidence="11 14" id="KW-0503">Monooxygenase</keyword>
<evidence type="ECO:0000256" key="11">
    <source>
        <dbReference type="ARBA" id="ARBA00023033"/>
    </source>
</evidence>
<dbReference type="Proteomes" id="UP001201163">
    <property type="component" value="Unassembled WGS sequence"/>
</dbReference>
<dbReference type="InterPro" id="IPR036396">
    <property type="entry name" value="Cyt_P450_sf"/>
</dbReference>
<dbReference type="CDD" id="cd11065">
    <property type="entry name" value="CYP64-like"/>
    <property type="match status" value="1"/>
</dbReference>
<evidence type="ECO:0000256" key="5">
    <source>
        <dbReference type="ARBA" id="ARBA00022617"/>
    </source>
</evidence>
<dbReference type="SUPFAM" id="SSF48264">
    <property type="entry name" value="Cytochrome P450"/>
    <property type="match status" value="1"/>
</dbReference>
<dbReference type="InterPro" id="IPR017972">
    <property type="entry name" value="Cyt_P450_CS"/>
</dbReference>
<comment type="pathway">
    <text evidence="3">Secondary metabolite biosynthesis.</text>
</comment>
<evidence type="ECO:0000256" key="12">
    <source>
        <dbReference type="ARBA" id="ARBA00023136"/>
    </source>
</evidence>
<keyword evidence="10 13" id="KW-0408">Iron</keyword>
<accession>A0AAD4LQ39</accession>
<evidence type="ECO:0000256" key="13">
    <source>
        <dbReference type="PIRSR" id="PIRSR602401-1"/>
    </source>
</evidence>
<evidence type="ECO:0000256" key="8">
    <source>
        <dbReference type="ARBA" id="ARBA00022989"/>
    </source>
</evidence>
<dbReference type="GO" id="GO:0020037">
    <property type="term" value="F:heme binding"/>
    <property type="evidence" value="ECO:0007669"/>
    <property type="project" value="InterPro"/>
</dbReference>
<dbReference type="GO" id="GO:0016020">
    <property type="term" value="C:membrane"/>
    <property type="evidence" value="ECO:0007669"/>
    <property type="project" value="UniProtKB-SubCell"/>
</dbReference>
<comment type="similarity">
    <text evidence="4 14">Belongs to the cytochrome P450 family.</text>
</comment>
<evidence type="ECO:0000256" key="4">
    <source>
        <dbReference type="ARBA" id="ARBA00010617"/>
    </source>
</evidence>
<dbReference type="PANTHER" id="PTHR46300:SF2">
    <property type="entry name" value="CYTOCHROME P450 MONOOXYGENASE ALNH-RELATED"/>
    <property type="match status" value="1"/>
</dbReference>
<comment type="caution">
    <text evidence="15">The sequence shown here is derived from an EMBL/GenBank/DDBJ whole genome shotgun (WGS) entry which is preliminary data.</text>
</comment>
<dbReference type="GO" id="GO:0005506">
    <property type="term" value="F:iron ion binding"/>
    <property type="evidence" value="ECO:0007669"/>
    <property type="project" value="InterPro"/>
</dbReference>
<evidence type="ECO:0000313" key="16">
    <source>
        <dbReference type="Proteomes" id="UP001201163"/>
    </source>
</evidence>
<keyword evidence="9 14" id="KW-0560">Oxidoreductase</keyword>
<keyword evidence="7 13" id="KW-0479">Metal-binding</keyword>
<dbReference type="PANTHER" id="PTHR46300">
    <property type="entry name" value="P450, PUTATIVE (EUROFUNG)-RELATED-RELATED"/>
    <property type="match status" value="1"/>
</dbReference>